<evidence type="ECO:0000256" key="3">
    <source>
        <dbReference type="ARBA" id="ARBA00023163"/>
    </source>
</evidence>
<dbReference type="InterPro" id="IPR018060">
    <property type="entry name" value="HTH_AraC"/>
</dbReference>
<organism evidence="5 6">
    <name type="scientific">Microbacterium pseudoresistens</name>
    <dbReference type="NCBI Taxonomy" id="640634"/>
    <lineage>
        <taxon>Bacteria</taxon>
        <taxon>Bacillati</taxon>
        <taxon>Actinomycetota</taxon>
        <taxon>Actinomycetes</taxon>
        <taxon>Micrococcales</taxon>
        <taxon>Microbacteriaceae</taxon>
        <taxon>Microbacterium</taxon>
    </lineage>
</organism>
<gene>
    <name evidence="5" type="ORF">BKA02_001630</name>
</gene>
<keyword evidence="1" id="KW-0805">Transcription regulation</keyword>
<keyword evidence="2 5" id="KW-0238">DNA-binding</keyword>
<feature type="domain" description="HTH araC/xylS-type" evidence="4">
    <location>
        <begin position="168"/>
        <end position="269"/>
    </location>
</feature>
<dbReference type="SMART" id="SM00342">
    <property type="entry name" value="HTH_ARAC"/>
    <property type="match status" value="1"/>
</dbReference>
<dbReference type="RefSeq" id="WP_179432989.1">
    <property type="nucleotide sequence ID" value="NZ_BAABLC010000001.1"/>
</dbReference>
<evidence type="ECO:0000313" key="5">
    <source>
        <dbReference type="EMBL" id="NYD54575.1"/>
    </source>
</evidence>
<protein>
    <submittedName>
        <fullName evidence="5">AraC-like DNA-binding protein</fullName>
    </submittedName>
</protein>
<keyword evidence="3" id="KW-0804">Transcription</keyword>
<name>A0A7Y9EWY9_9MICO</name>
<reference evidence="5 6" key="1">
    <citation type="submission" date="2020-07" db="EMBL/GenBank/DDBJ databases">
        <title>Sequencing the genomes of 1000 actinobacteria strains.</title>
        <authorList>
            <person name="Klenk H.-P."/>
        </authorList>
    </citation>
    <scope>NUCLEOTIDE SEQUENCE [LARGE SCALE GENOMIC DNA]</scope>
    <source>
        <strain evidence="5 6">DSM 22185</strain>
    </source>
</reference>
<dbReference type="Gene3D" id="1.10.10.60">
    <property type="entry name" value="Homeodomain-like"/>
    <property type="match status" value="1"/>
</dbReference>
<dbReference type="AlphaFoldDB" id="A0A7Y9EWY9"/>
<evidence type="ECO:0000313" key="6">
    <source>
        <dbReference type="Proteomes" id="UP000552045"/>
    </source>
</evidence>
<sequence length="273" mass="30206">MRISARRHDYGGVTLWALAGDATEFEVRPDEAHDAIAFAFVDAGSPASRLDGEPWLQINSGMIIAPDGIARRLRFESPWRASVVLLPRPALTAFVTRLPTTIWWPRERRTLDLAMQAFVTALAQPTHDATAIETYAAEQLLLEMAGAVLLDRLGADTPAKDPATALRDRALAVIAQQCADSELTPARVAHDSRTSLRRLQNVFAESDLTVAGEIRRHRARLARSLLIDSRFDVLSVEQIAQRSGFGTTMSLRRALHEVYDASPRSLRRARGHV</sequence>
<dbReference type="Pfam" id="PF12833">
    <property type="entry name" value="HTH_18"/>
    <property type="match status" value="1"/>
</dbReference>
<evidence type="ECO:0000256" key="1">
    <source>
        <dbReference type="ARBA" id="ARBA00023015"/>
    </source>
</evidence>
<proteinExistence type="predicted"/>
<dbReference type="GO" id="GO:0043565">
    <property type="term" value="F:sequence-specific DNA binding"/>
    <property type="evidence" value="ECO:0007669"/>
    <property type="project" value="InterPro"/>
</dbReference>
<evidence type="ECO:0000259" key="4">
    <source>
        <dbReference type="PROSITE" id="PS01124"/>
    </source>
</evidence>
<dbReference type="PANTHER" id="PTHR46796">
    <property type="entry name" value="HTH-TYPE TRANSCRIPTIONAL ACTIVATOR RHAS-RELATED"/>
    <property type="match status" value="1"/>
</dbReference>
<keyword evidence="6" id="KW-1185">Reference proteome</keyword>
<dbReference type="Proteomes" id="UP000552045">
    <property type="component" value="Unassembled WGS sequence"/>
</dbReference>
<dbReference type="PROSITE" id="PS01124">
    <property type="entry name" value="HTH_ARAC_FAMILY_2"/>
    <property type="match status" value="1"/>
</dbReference>
<dbReference type="GO" id="GO:0003700">
    <property type="term" value="F:DNA-binding transcription factor activity"/>
    <property type="evidence" value="ECO:0007669"/>
    <property type="project" value="InterPro"/>
</dbReference>
<evidence type="ECO:0000256" key="2">
    <source>
        <dbReference type="ARBA" id="ARBA00023125"/>
    </source>
</evidence>
<accession>A0A7Y9EWY9</accession>
<dbReference type="EMBL" id="JACCBH010000001">
    <property type="protein sequence ID" value="NYD54575.1"/>
    <property type="molecule type" value="Genomic_DNA"/>
</dbReference>
<dbReference type="InterPro" id="IPR050204">
    <property type="entry name" value="AraC_XylS_family_regulators"/>
</dbReference>
<comment type="caution">
    <text evidence="5">The sequence shown here is derived from an EMBL/GenBank/DDBJ whole genome shotgun (WGS) entry which is preliminary data.</text>
</comment>